<feature type="compositionally biased region" description="Polar residues" evidence="1">
    <location>
        <begin position="208"/>
        <end position="221"/>
    </location>
</feature>
<dbReference type="RefSeq" id="XP_031784149.1">
    <property type="nucleotide sequence ID" value="XM_031928289.1"/>
</dbReference>
<evidence type="ECO:0000313" key="3">
    <source>
        <dbReference type="Proteomes" id="UP000002358"/>
    </source>
</evidence>
<sequence length="264" mass="30492">MCIAYLKYFKFFIKLIQNYFKLQSTVQHVEDCKESSKDQDFSELLKEQKTNKKTSMVHGEVENTDSTAQNDFLKNDHYDHNDLFSISDKQENLNEIASMHKDTCKTAQYSEENKENVCTTYPVHRNKNTVSNNGKNNANCYECETSQLTDEPEVKNYCPPVQNEFSTQVENCINKNPPSPAHLSTPRSTIKDTTTDADYVIKQDNLEHNYSNPDPNPTLQEKNNKNMKYDINVKKKKYVMPCPSMKMIHEQTSSNDKGKKSVAK</sequence>
<organism evidence="2 3">
    <name type="scientific">Nasonia vitripennis</name>
    <name type="common">Parasitic wasp</name>
    <dbReference type="NCBI Taxonomy" id="7425"/>
    <lineage>
        <taxon>Eukaryota</taxon>
        <taxon>Metazoa</taxon>
        <taxon>Ecdysozoa</taxon>
        <taxon>Arthropoda</taxon>
        <taxon>Hexapoda</taxon>
        <taxon>Insecta</taxon>
        <taxon>Pterygota</taxon>
        <taxon>Neoptera</taxon>
        <taxon>Endopterygota</taxon>
        <taxon>Hymenoptera</taxon>
        <taxon>Apocrita</taxon>
        <taxon>Proctotrupomorpha</taxon>
        <taxon>Chalcidoidea</taxon>
        <taxon>Pteromalidae</taxon>
        <taxon>Pteromalinae</taxon>
        <taxon>Nasonia</taxon>
    </lineage>
</organism>
<dbReference type="EnsemblMetazoa" id="XM_031928289">
    <property type="protein sequence ID" value="XP_031784149"/>
    <property type="gene ID" value="LOC107981849"/>
</dbReference>
<proteinExistence type="predicted"/>
<protein>
    <submittedName>
        <fullName evidence="2">Uncharacterized protein</fullName>
    </submittedName>
</protein>
<accession>A0A7M7QCX5</accession>
<dbReference type="GeneID" id="107981849"/>
<dbReference type="Proteomes" id="UP000002358">
    <property type="component" value="Unassembled WGS sequence"/>
</dbReference>
<evidence type="ECO:0000313" key="2">
    <source>
        <dbReference type="EnsemblMetazoa" id="XP_031784149"/>
    </source>
</evidence>
<keyword evidence="3" id="KW-1185">Reference proteome</keyword>
<reference evidence="2" key="1">
    <citation type="submission" date="2021-01" db="UniProtKB">
        <authorList>
            <consortium name="EnsemblMetazoa"/>
        </authorList>
    </citation>
    <scope>IDENTIFICATION</scope>
</reference>
<evidence type="ECO:0000256" key="1">
    <source>
        <dbReference type="SAM" id="MobiDB-lite"/>
    </source>
</evidence>
<dbReference type="KEGG" id="nvi:107981849"/>
<dbReference type="AlphaFoldDB" id="A0A7M7QCX5"/>
<name>A0A7M7QCX5_NASVI</name>
<feature type="region of interest" description="Disordered" evidence="1">
    <location>
        <begin position="206"/>
        <end position="225"/>
    </location>
</feature>
<dbReference type="InParanoid" id="A0A7M7QCX5"/>